<evidence type="ECO:0000313" key="1">
    <source>
        <dbReference type="EMBL" id="GJA64875.1"/>
    </source>
</evidence>
<organism evidence="1 2">
    <name type="scientific">Aeromonas caviae</name>
    <name type="common">Aeromonas punctata</name>
    <dbReference type="NCBI Taxonomy" id="648"/>
    <lineage>
        <taxon>Bacteria</taxon>
        <taxon>Pseudomonadati</taxon>
        <taxon>Pseudomonadota</taxon>
        <taxon>Gammaproteobacteria</taxon>
        <taxon>Aeromonadales</taxon>
        <taxon>Aeromonadaceae</taxon>
        <taxon>Aeromonas</taxon>
    </lineage>
</organism>
<evidence type="ECO:0000313" key="2">
    <source>
        <dbReference type="Proteomes" id="UP000886934"/>
    </source>
</evidence>
<name>A0A7I8HUZ0_AERCA</name>
<dbReference type="InterPro" id="IPR044922">
    <property type="entry name" value="DUF2063_N_sf"/>
</dbReference>
<accession>A0A7I8HUZ0</accession>
<dbReference type="Gene3D" id="1.10.150.690">
    <property type="entry name" value="DUF2063"/>
    <property type="match status" value="1"/>
</dbReference>
<dbReference type="RefSeq" id="WP_077097937.1">
    <property type="nucleotide sequence ID" value="NZ_AP024136.1"/>
</dbReference>
<protein>
    <submittedName>
        <fullName evidence="1">DUF2063 domain-containing protein</fullName>
    </submittedName>
</protein>
<reference evidence="1" key="1">
    <citation type="submission" date="2021-07" db="EMBL/GenBank/DDBJ databases">
        <title>Draft genome sequence of carbapenem-resistant Aeromonas spp. in Japan.</title>
        <authorList>
            <person name="Maehana S."/>
            <person name="Suzuki M."/>
            <person name="Kitasato H."/>
        </authorList>
    </citation>
    <scope>NUCLEOTIDE SEQUENCE</scope>
    <source>
        <strain evidence="1">KAM351</strain>
    </source>
</reference>
<dbReference type="EMBL" id="BPNN01000064">
    <property type="protein sequence ID" value="GJA64875.1"/>
    <property type="molecule type" value="Genomic_DNA"/>
</dbReference>
<dbReference type="Proteomes" id="UP000886934">
    <property type="component" value="Unassembled WGS sequence"/>
</dbReference>
<sequence>MTWYDEWCQALLSPGSPAPAGLSTWNGSDPAQRFAVYRNNVLVVLRDALADTFPALRDHLGHSTFADLALDYVCQYPPHSPILADYGHSFPDWLVKQQVLRQLPSWCHELARLERAYVDSFHAADAETPTLVDWQHLLADEQRLVHSRPQLHPSLHLIEVQHEILPLWAASQEAARLSHPLDLEDERPTPNLRFHTLCVLREEEEVAVVVLSQDAALALKRIASGSSLAEALADIDDEPLRIQLLAHWIRLPLFCAL</sequence>
<gene>
    <name evidence="1" type="ORF">KAM351_34860</name>
</gene>
<dbReference type="Pfam" id="PF09836">
    <property type="entry name" value="DUF2063"/>
    <property type="match status" value="1"/>
</dbReference>
<comment type="caution">
    <text evidence="1">The sequence shown here is derived from an EMBL/GenBank/DDBJ whole genome shotgun (WGS) entry which is preliminary data.</text>
</comment>
<proteinExistence type="predicted"/>
<dbReference type="InterPro" id="IPR018640">
    <property type="entry name" value="DUF2063"/>
</dbReference>
<dbReference type="AlphaFoldDB" id="A0A7I8HUZ0"/>